<dbReference type="Proteomes" id="UP000636960">
    <property type="component" value="Unassembled WGS sequence"/>
</dbReference>
<proteinExistence type="predicted"/>
<dbReference type="AlphaFoldDB" id="A0A919JV25"/>
<dbReference type="InterPro" id="IPR043519">
    <property type="entry name" value="NT_sf"/>
</dbReference>
<reference evidence="1" key="1">
    <citation type="submission" date="2021-01" db="EMBL/GenBank/DDBJ databases">
        <title>Whole genome shotgun sequence of Actinoplanes rishiriensis NBRC 108556.</title>
        <authorList>
            <person name="Komaki H."/>
            <person name="Tamura T."/>
        </authorList>
    </citation>
    <scope>NUCLEOTIDE SEQUENCE</scope>
    <source>
        <strain evidence="1">NBRC 108556</strain>
    </source>
</reference>
<protein>
    <recommendedName>
        <fullName evidence="3">Nucleotidyltransferase</fullName>
    </recommendedName>
</protein>
<comment type="caution">
    <text evidence="1">The sequence shown here is derived from an EMBL/GenBank/DDBJ whole genome shotgun (WGS) entry which is preliminary data.</text>
</comment>
<sequence>MTLNEAFDAFQEKVDADPEQVKEARTRRDTFKAALGGEADVAEVWGSGSLRRSTHIGPKIHDLDLVVIFESDEHPEWGQAGDSAGEALDVLGGKVNKLLGATHGTVEKLVRLASPRDHAVKCFIDLPGDKDGFTVDSMPALRHNGALLIPEKSSRLWVPADPMYLVQEIAKQSAKWDFYLRMIRVLRWWTRRAEVEDKVKKLVMEVLALHHLPTGYSRPEALKRFFTAAAVAVGDGPVEDPAGHCGEIQRDLDYVGLRNSLSDAADLADQACEAAEQGYTDDAKRLWRDVFGSDFPAPKGKASAGPALIVPAVAPRRIRDAPQG</sequence>
<name>A0A919JV25_9ACTN</name>
<gene>
    <name evidence="1" type="ORF">Ari01nite_13320</name>
</gene>
<evidence type="ECO:0000313" key="1">
    <source>
        <dbReference type="EMBL" id="GIE93867.1"/>
    </source>
</evidence>
<dbReference type="EMBL" id="BOMV01000007">
    <property type="protein sequence ID" value="GIE93867.1"/>
    <property type="molecule type" value="Genomic_DNA"/>
</dbReference>
<evidence type="ECO:0008006" key="3">
    <source>
        <dbReference type="Google" id="ProtNLM"/>
    </source>
</evidence>
<accession>A0A919JV25</accession>
<evidence type="ECO:0000313" key="2">
    <source>
        <dbReference type="Proteomes" id="UP000636960"/>
    </source>
</evidence>
<organism evidence="1 2">
    <name type="scientific">Paractinoplanes rishiriensis</name>
    <dbReference type="NCBI Taxonomy" id="1050105"/>
    <lineage>
        <taxon>Bacteria</taxon>
        <taxon>Bacillati</taxon>
        <taxon>Actinomycetota</taxon>
        <taxon>Actinomycetes</taxon>
        <taxon>Micromonosporales</taxon>
        <taxon>Micromonosporaceae</taxon>
        <taxon>Paractinoplanes</taxon>
    </lineage>
</organism>
<dbReference type="SUPFAM" id="SSF81301">
    <property type="entry name" value="Nucleotidyltransferase"/>
    <property type="match status" value="1"/>
</dbReference>
<dbReference type="RefSeq" id="WP_203780150.1">
    <property type="nucleotide sequence ID" value="NZ_BOMV01000007.1"/>
</dbReference>
<keyword evidence="2" id="KW-1185">Reference proteome</keyword>